<dbReference type="Pfam" id="PF09369">
    <property type="entry name" value="MZB"/>
    <property type="match status" value="1"/>
</dbReference>
<reference evidence="3 4" key="1">
    <citation type="submission" date="2016-01" db="EMBL/GenBank/DDBJ databases">
        <authorList>
            <person name="Regsiter A."/>
            <person name="william w."/>
        </authorList>
    </citation>
    <scope>NUCLEOTIDE SEQUENCE [LARGE SCALE GENOMIC DNA]</scope>
    <source>
        <strain evidence="3 4">CFBP 5494</strain>
    </source>
</reference>
<dbReference type="InterPro" id="IPR018973">
    <property type="entry name" value="MZB"/>
</dbReference>
<dbReference type="EMBL" id="FBVY01000018">
    <property type="protein sequence ID" value="CUW93657.1"/>
    <property type="molecule type" value="Genomic_DNA"/>
</dbReference>
<name>A0A9W5F4H4_9HYPH</name>
<sequence length="619" mass="69713">MKEIGKLRRSQVISTYGPGAIIDFRSPAGAPISAVSGGLEAWDQDATRKNLLNDQVIYEPRLQKKLDVDGFRTPPVGEENTGRRDARGKPVMQDRQIPATRFPNWHFCPSCDLLQHTDFWREEPGKPELFCGDCSGKPGLPKRQYVVPVRFVVACENGHLGEFPWQRWCEHRAECDYKKPLKLKAEGAGLAGLMVFCTGCGGKKSMRSAFSLNALERIGCGCSGRRPWLQTAKEVCDKPPAVIQRGASNAYFPVIESSIDIPPWGDDFQEALGSYWKRITKIIGRDRASIRRLVEEEIMDDWGGPVMSVDDMVARIELRLSLIDNLNTDNLRIEEHAHLTSGNPVEKLRERVNFEIRAERVPDRWRGQLQHLVRVERLREVRALRGFTRLTPMTGEPRDRKMALLSAERKRWLPAIEVFGEGIFVALDPVKLAEWESTEPVESRTARLRDAAEREWRTRNGNDMPFPLDLSPRFLLIHTLSHAFIRRLSLDCGYSSSSLRERLYVATGDQPMAGFLVYTSAPDADGTLGGLSREGRAERIEITLLQAIRDLEWCSSDPLCSAEINSFADSLNLAACHSCAFLPETSCEHFNRYLDRGIVGGLPGASDLGFFCAEVEDDR</sequence>
<evidence type="ECO:0000256" key="1">
    <source>
        <dbReference type="SAM" id="MobiDB-lite"/>
    </source>
</evidence>
<dbReference type="NCBIfam" id="NF038324">
    <property type="entry name" value="DrmB_fam"/>
    <property type="match status" value="1"/>
</dbReference>
<keyword evidence="4" id="KW-1185">Reference proteome</keyword>
<evidence type="ECO:0000313" key="3">
    <source>
        <dbReference type="EMBL" id="CUW93657.1"/>
    </source>
</evidence>
<proteinExistence type="predicted"/>
<feature type="region of interest" description="Disordered" evidence="1">
    <location>
        <begin position="68"/>
        <end position="91"/>
    </location>
</feature>
<evidence type="ECO:0000313" key="4">
    <source>
        <dbReference type="Proteomes" id="UP000191933"/>
    </source>
</evidence>
<organism evidence="3 4">
    <name type="scientific">Agrobacterium genomosp. 2 str. CFBP 5494</name>
    <dbReference type="NCBI Taxonomy" id="1183436"/>
    <lineage>
        <taxon>Bacteria</taxon>
        <taxon>Pseudomonadati</taxon>
        <taxon>Pseudomonadota</taxon>
        <taxon>Alphaproteobacteria</taxon>
        <taxon>Hyphomicrobiales</taxon>
        <taxon>Rhizobiaceae</taxon>
        <taxon>Rhizobium/Agrobacterium group</taxon>
        <taxon>Agrobacterium</taxon>
        <taxon>Agrobacterium tumefaciens complex</taxon>
    </lineage>
</organism>
<dbReference type="InterPro" id="IPR047721">
    <property type="entry name" value="DrmB"/>
</dbReference>
<dbReference type="Proteomes" id="UP000191933">
    <property type="component" value="Unassembled WGS sequence"/>
</dbReference>
<accession>A0A9W5F4H4</accession>
<comment type="caution">
    <text evidence="3">The sequence shown here is derived from an EMBL/GenBank/DDBJ whole genome shotgun (WGS) entry which is preliminary data.</text>
</comment>
<evidence type="ECO:0000259" key="2">
    <source>
        <dbReference type="Pfam" id="PF09369"/>
    </source>
</evidence>
<dbReference type="AlphaFoldDB" id="A0A9W5F4H4"/>
<protein>
    <recommendedName>
        <fullName evidence="2">MrfA-like Zn-binding domain-containing protein</fullName>
    </recommendedName>
</protein>
<feature type="domain" description="MrfA-like Zn-binding" evidence="2">
    <location>
        <begin position="480"/>
        <end position="579"/>
    </location>
</feature>
<gene>
    <name evidence="3" type="ORF">AGR2A_Cc70073</name>
</gene>
<dbReference type="RefSeq" id="WP_080822461.1">
    <property type="nucleotide sequence ID" value="NZ_LT009718.1"/>
</dbReference>